<evidence type="ECO:0000313" key="2">
    <source>
        <dbReference type="Proteomes" id="UP001138802"/>
    </source>
</evidence>
<protein>
    <submittedName>
        <fullName evidence="1">Uncharacterized protein</fullName>
    </submittedName>
</protein>
<dbReference type="EMBL" id="NRSD01000023">
    <property type="protein sequence ID" value="MBK1646344.1"/>
    <property type="molecule type" value="Genomic_DNA"/>
</dbReference>
<gene>
    <name evidence="1" type="ORF">CKO25_17155</name>
</gene>
<reference evidence="1 2" key="1">
    <citation type="journal article" date="2020" name="Microorganisms">
        <title>Osmotic Adaptation and Compatible Solute Biosynthesis of Phototrophic Bacteria as Revealed from Genome Analyses.</title>
        <authorList>
            <person name="Imhoff J.F."/>
            <person name="Rahn T."/>
            <person name="Kunzel S."/>
            <person name="Keller A."/>
            <person name="Neulinger S.C."/>
        </authorList>
    </citation>
    <scope>NUCLEOTIDE SEQUENCE [LARGE SCALE GENOMIC DNA]</scope>
    <source>
        <strain evidence="1 2">DSM 21303</strain>
    </source>
</reference>
<evidence type="ECO:0000313" key="1">
    <source>
        <dbReference type="EMBL" id="MBK1646344.1"/>
    </source>
</evidence>
<dbReference type="Proteomes" id="UP001138802">
    <property type="component" value="Unassembled WGS sequence"/>
</dbReference>
<proteinExistence type="predicted"/>
<organism evidence="1 2">
    <name type="scientific">Thiocapsa imhoffii</name>
    <dbReference type="NCBI Taxonomy" id="382777"/>
    <lineage>
        <taxon>Bacteria</taxon>
        <taxon>Pseudomonadati</taxon>
        <taxon>Pseudomonadota</taxon>
        <taxon>Gammaproteobacteria</taxon>
        <taxon>Chromatiales</taxon>
        <taxon>Chromatiaceae</taxon>
        <taxon>Thiocapsa</taxon>
    </lineage>
</organism>
<comment type="caution">
    <text evidence="1">The sequence shown here is derived from an EMBL/GenBank/DDBJ whole genome shotgun (WGS) entry which is preliminary data.</text>
</comment>
<dbReference type="AlphaFoldDB" id="A0A9X0WL20"/>
<sequence>MAIEYEFRLVFGVRSGWPLKSILEAELTLRGAGSAASIVRDRSIARMKSAVHAIAGLFINGSAHV</sequence>
<name>A0A9X0WL20_9GAMM</name>
<accession>A0A9X0WL20</accession>
<keyword evidence="2" id="KW-1185">Reference proteome</keyword>